<evidence type="ECO:0000313" key="1">
    <source>
        <dbReference type="EMBL" id="KAJ6835266.1"/>
    </source>
</evidence>
<evidence type="ECO:0000313" key="2">
    <source>
        <dbReference type="EMBL" id="KAJ6839882.1"/>
    </source>
</evidence>
<evidence type="ECO:0000313" key="3">
    <source>
        <dbReference type="Proteomes" id="UP001140949"/>
    </source>
</evidence>
<reference evidence="2" key="1">
    <citation type="journal article" date="2023" name="GigaByte">
        <title>Genome assembly of the bearded iris, Iris pallida Lam.</title>
        <authorList>
            <person name="Bruccoleri R.E."/>
            <person name="Oakeley E.J."/>
            <person name="Faust A.M.E."/>
            <person name="Altorfer M."/>
            <person name="Dessus-Babus S."/>
            <person name="Burckhardt D."/>
            <person name="Oertli M."/>
            <person name="Naumann U."/>
            <person name="Petersen F."/>
            <person name="Wong J."/>
        </authorList>
    </citation>
    <scope>NUCLEOTIDE SEQUENCE</scope>
    <source>
        <strain evidence="2">GSM-AAB239-AS_SAM_17_03QT</strain>
    </source>
</reference>
<dbReference type="EMBL" id="JANAVB010009599">
    <property type="protein sequence ID" value="KAJ6839882.1"/>
    <property type="molecule type" value="Genomic_DNA"/>
</dbReference>
<keyword evidence="3" id="KW-1185">Reference proteome</keyword>
<sequence>MAIDHMRGGRTSVTVATNVSALFLGSTRRVHQILEIIVVY</sequence>
<dbReference type="EMBL" id="JANAVB010013594">
    <property type="protein sequence ID" value="KAJ6835266.1"/>
    <property type="molecule type" value="Genomic_DNA"/>
</dbReference>
<name>A0AAX6HGM9_IRIPA</name>
<comment type="caution">
    <text evidence="2">The sequence shown here is derived from an EMBL/GenBank/DDBJ whole genome shotgun (WGS) entry which is preliminary data.</text>
</comment>
<protein>
    <submittedName>
        <fullName evidence="2">Uncharacterized protein</fullName>
    </submittedName>
</protein>
<organism evidence="2 3">
    <name type="scientific">Iris pallida</name>
    <name type="common">Sweet iris</name>
    <dbReference type="NCBI Taxonomy" id="29817"/>
    <lineage>
        <taxon>Eukaryota</taxon>
        <taxon>Viridiplantae</taxon>
        <taxon>Streptophyta</taxon>
        <taxon>Embryophyta</taxon>
        <taxon>Tracheophyta</taxon>
        <taxon>Spermatophyta</taxon>
        <taxon>Magnoliopsida</taxon>
        <taxon>Liliopsida</taxon>
        <taxon>Asparagales</taxon>
        <taxon>Iridaceae</taxon>
        <taxon>Iridoideae</taxon>
        <taxon>Irideae</taxon>
        <taxon>Iris</taxon>
    </lineage>
</organism>
<proteinExistence type="predicted"/>
<dbReference type="Proteomes" id="UP001140949">
    <property type="component" value="Unassembled WGS sequence"/>
</dbReference>
<reference evidence="2" key="2">
    <citation type="submission" date="2023-04" db="EMBL/GenBank/DDBJ databases">
        <authorList>
            <person name="Bruccoleri R.E."/>
            <person name="Oakeley E.J."/>
            <person name="Faust A.-M."/>
            <person name="Dessus-Babus S."/>
            <person name="Altorfer M."/>
            <person name="Burckhardt D."/>
            <person name="Oertli M."/>
            <person name="Naumann U."/>
            <person name="Petersen F."/>
            <person name="Wong J."/>
        </authorList>
    </citation>
    <scope>NUCLEOTIDE SEQUENCE</scope>
    <source>
        <strain evidence="2">GSM-AAB239-AS_SAM_17_03QT</strain>
        <tissue evidence="2">Leaf</tissue>
    </source>
</reference>
<accession>A0AAX6HGM9</accession>
<gene>
    <name evidence="1" type="ORF">M6B38_123655</name>
    <name evidence="2" type="ORF">M6B38_311980</name>
</gene>
<dbReference type="AlphaFoldDB" id="A0AAX6HGM9"/>